<dbReference type="EMBL" id="JAEMEF010000002">
    <property type="protein sequence ID" value="MBL7558642.1"/>
    <property type="molecule type" value="Genomic_DNA"/>
</dbReference>
<evidence type="ECO:0000313" key="2">
    <source>
        <dbReference type="Proteomes" id="UP000605013"/>
    </source>
</evidence>
<accession>A0ABS1WHP6</accession>
<dbReference type="RefSeq" id="WP_202998590.1">
    <property type="nucleotide sequence ID" value="NZ_JAEMEF010000002.1"/>
</dbReference>
<keyword evidence="2" id="KW-1185">Reference proteome</keyword>
<reference evidence="1 2" key="1">
    <citation type="submission" date="2020-12" db="EMBL/GenBank/DDBJ databases">
        <title>Olleya sediminilitoris sp. nov., isolated from a tidal flat.</title>
        <authorList>
            <person name="Park S."/>
            <person name="Yoon J.-H."/>
        </authorList>
    </citation>
    <scope>NUCLEOTIDE SEQUENCE [LARGE SCALE GENOMIC DNA]</scope>
    <source>
        <strain evidence="1 2">YSTF-M6</strain>
    </source>
</reference>
<sequence>MERSLKAEDKIAQINKVVQAYFDNNSNIDWIPAKQIMPELVKEGVFAKDQKKGLPLRKVLRDLDQKNVLDTIPLLHVERTDKAIYWYFVKEGAKFPENTAISTVSKKEKAKTIRENTDEFYIINLCDEILKQKASRKHTFSWLFGDLHKKGKTRTLLPLAAFYEDLNLVIEFADNKNKTEAQQVKLEALTASGVTRGVQIEKYNKRRKDMLAKKAINLSVIDYSLFETNNKNRLVRSKTEDVIVLKKILKKYL</sequence>
<dbReference type="Proteomes" id="UP000605013">
    <property type="component" value="Unassembled WGS sequence"/>
</dbReference>
<name>A0ABS1WHP6_9FLAO</name>
<protein>
    <submittedName>
        <fullName evidence="1">Uncharacterized protein</fullName>
    </submittedName>
</protein>
<organism evidence="1 2">
    <name type="scientific">Olleya sediminilitoris</name>
    <dbReference type="NCBI Taxonomy" id="2795739"/>
    <lineage>
        <taxon>Bacteria</taxon>
        <taxon>Pseudomonadati</taxon>
        <taxon>Bacteroidota</taxon>
        <taxon>Flavobacteriia</taxon>
        <taxon>Flavobacteriales</taxon>
        <taxon>Flavobacteriaceae</taxon>
    </lineage>
</organism>
<comment type="caution">
    <text evidence="1">The sequence shown here is derived from an EMBL/GenBank/DDBJ whole genome shotgun (WGS) entry which is preliminary data.</text>
</comment>
<proteinExistence type="predicted"/>
<gene>
    <name evidence="1" type="ORF">JAO71_02410</name>
</gene>
<evidence type="ECO:0000313" key="1">
    <source>
        <dbReference type="EMBL" id="MBL7558642.1"/>
    </source>
</evidence>